<keyword evidence="4 7" id="KW-0812">Transmembrane</keyword>
<dbReference type="AlphaFoldDB" id="A0A372MLI9"/>
<feature type="transmembrane region" description="Helical" evidence="7">
    <location>
        <begin position="262"/>
        <end position="286"/>
    </location>
</feature>
<evidence type="ECO:0000313" key="10">
    <source>
        <dbReference type="Proteomes" id="UP000264002"/>
    </source>
</evidence>
<feature type="transmembrane region" description="Helical" evidence="7">
    <location>
        <begin position="156"/>
        <end position="181"/>
    </location>
</feature>
<dbReference type="InterPro" id="IPR000515">
    <property type="entry name" value="MetI-like"/>
</dbReference>
<feature type="transmembrane region" description="Helical" evidence="7">
    <location>
        <begin position="110"/>
        <end position="128"/>
    </location>
</feature>
<evidence type="ECO:0000256" key="3">
    <source>
        <dbReference type="ARBA" id="ARBA00022475"/>
    </source>
</evidence>
<accession>A0A372MLI9</accession>
<proteinExistence type="inferred from homology"/>
<dbReference type="EMBL" id="QUWK01000001">
    <property type="protein sequence ID" value="RFU96176.1"/>
    <property type="molecule type" value="Genomic_DNA"/>
</dbReference>
<keyword evidence="3" id="KW-1003">Cell membrane</keyword>
<keyword evidence="2 7" id="KW-0813">Transport</keyword>
<dbReference type="SUPFAM" id="SSF160964">
    <property type="entry name" value="MalF N-terminal region-like"/>
    <property type="match status" value="1"/>
</dbReference>
<keyword evidence="5 7" id="KW-1133">Transmembrane helix</keyword>
<comment type="caution">
    <text evidence="9">The sequence shown here is derived from an EMBL/GenBank/DDBJ whole genome shotgun (WGS) entry which is preliminary data.</text>
</comment>
<sequence length="295" mass="33279">MTQPPYRWHSKITPWVFIIPTVIGLLVFRLIPIVSSLYLSFTDWNLLSSPVFINMENYQELLSSEDFLGIVLNTFQFSLIYVVGSIVCGLALAVLINVRIKGIAFFRSAIYLPVVTSAVAVGIIWNWMLGPTYGLVNNLIEAIGLTPPYWLGDTRLALNTVASVQVWKMSGYYMIIFLAGLQGINRDTLESARVDGANAFQSFFRITLPMLMPTLFFVLTITIIDSFKNFELIYAMTKGGPQNASNTLVYDVYLNAFVYYRVGYASAIAYILLIFVGLMTIFNFYIKKHLVQSLD</sequence>
<dbReference type="CDD" id="cd06261">
    <property type="entry name" value="TM_PBP2"/>
    <property type="match status" value="1"/>
</dbReference>
<comment type="subcellular location">
    <subcellularLocation>
        <location evidence="1 7">Cell membrane</location>
        <topology evidence="1 7">Multi-pass membrane protein</topology>
    </subcellularLocation>
</comment>
<evidence type="ECO:0000259" key="8">
    <source>
        <dbReference type="PROSITE" id="PS50928"/>
    </source>
</evidence>
<evidence type="ECO:0000313" key="9">
    <source>
        <dbReference type="EMBL" id="RFU96176.1"/>
    </source>
</evidence>
<evidence type="ECO:0000256" key="4">
    <source>
        <dbReference type="ARBA" id="ARBA00022692"/>
    </source>
</evidence>
<feature type="transmembrane region" description="Helical" evidence="7">
    <location>
        <begin position="12"/>
        <end position="39"/>
    </location>
</feature>
<organism evidence="9 10">
    <name type="scientific">Sphaerochaeta halotolerans</name>
    <dbReference type="NCBI Taxonomy" id="2293840"/>
    <lineage>
        <taxon>Bacteria</taxon>
        <taxon>Pseudomonadati</taxon>
        <taxon>Spirochaetota</taxon>
        <taxon>Spirochaetia</taxon>
        <taxon>Spirochaetales</taxon>
        <taxon>Sphaerochaetaceae</taxon>
        <taxon>Sphaerochaeta</taxon>
    </lineage>
</organism>
<dbReference type="Gene3D" id="1.10.3720.10">
    <property type="entry name" value="MetI-like"/>
    <property type="match status" value="1"/>
</dbReference>
<evidence type="ECO:0000256" key="2">
    <source>
        <dbReference type="ARBA" id="ARBA00022448"/>
    </source>
</evidence>
<dbReference type="PROSITE" id="PS50928">
    <property type="entry name" value="ABC_TM1"/>
    <property type="match status" value="1"/>
</dbReference>
<evidence type="ECO:0000256" key="1">
    <source>
        <dbReference type="ARBA" id="ARBA00004651"/>
    </source>
</evidence>
<evidence type="ECO:0000256" key="6">
    <source>
        <dbReference type="ARBA" id="ARBA00023136"/>
    </source>
</evidence>
<feature type="transmembrane region" description="Helical" evidence="7">
    <location>
        <begin position="78"/>
        <end position="98"/>
    </location>
</feature>
<evidence type="ECO:0000256" key="5">
    <source>
        <dbReference type="ARBA" id="ARBA00022989"/>
    </source>
</evidence>
<reference evidence="10" key="1">
    <citation type="submission" date="2018-08" db="EMBL/GenBank/DDBJ databases">
        <authorList>
            <person name="Grouzdev D.S."/>
            <person name="Krutkina M.S."/>
        </authorList>
    </citation>
    <scope>NUCLEOTIDE SEQUENCE [LARGE SCALE GENOMIC DNA]</scope>
    <source>
        <strain evidence="10">4-11</strain>
    </source>
</reference>
<comment type="similarity">
    <text evidence="7">Belongs to the binding-protein-dependent transport system permease family.</text>
</comment>
<protein>
    <submittedName>
        <fullName evidence="9">Sugar ABC transporter permease</fullName>
    </submittedName>
</protein>
<dbReference type="PANTHER" id="PTHR30193">
    <property type="entry name" value="ABC TRANSPORTER PERMEASE PROTEIN"/>
    <property type="match status" value="1"/>
</dbReference>
<gene>
    <name evidence="9" type="ORF">DYP60_00980</name>
</gene>
<keyword evidence="10" id="KW-1185">Reference proteome</keyword>
<dbReference type="SUPFAM" id="SSF161098">
    <property type="entry name" value="MetI-like"/>
    <property type="match status" value="1"/>
</dbReference>
<dbReference type="GO" id="GO:0055085">
    <property type="term" value="P:transmembrane transport"/>
    <property type="evidence" value="ECO:0007669"/>
    <property type="project" value="InterPro"/>
</dbReference>
<dbReference type="GO" id="GO:0005886">
    <property type="term" value="C:plasma membrane"/>
    <property type="evidence" value="ECO:0007669"/>
    <property type="project" value="UniProtKB-SubCell"/>
</dbReference>
<dbReference type="PANTHER" id="PTHR30193:SF37">
    <property type="entry name" value="INNER MEMBRANE ABC TRANSPORTER PERMEASE PROTEIN YCJO"/>
    <property type="match status" value="1"/>
</dbReference>
<dbReference type="InterPro" id="IPR051393">
    <property type="entry name" value="ABC_transporter_permease"/>
</dbReference>
<dbReference type="InterPro" id="IPR035906">
    <property type="entry name" value="MetI-like_sf"/>
</dbReference>
<reference evidence="9 10" key="2">
    <citation type="submission" date="2018-09" db="EMBL/GenBank/DDBJ databases">
        <title>Genome of Sphaerochaeta halotolerans strain 4-11.</title>
        <authorList>
            <person name="Nazina T.N."/>
            <person name="Sokolova D.S."/>
        </authorList>
    </citation>
    <scope>NUCLEOTIDE SEQUENCE [LARGE SCALE GENOMIC DNA]</scope>
    <source>
        <strain evidence="9 10">4-11</strain>
    </source>
</reference>
<dbReference type="Pfam" id="PF00528">
    <property type="entry name" value="BPD_transp_1"/>
    <property type="match status" value="1"/>
</dbReference>
<name>A0A372MLI9_9SPIR</name>
<evidence type="ECO:0000256" key="7">
    <source>
        <dbReference type="RuleBase" id="RU363032"/>
    </source>
</evidence>
<dbReference type="Proteomes" id="UP000264002">
    <property type="component" value="Unassembled WGS sequence"/>
</dbReference>
<keyword evidence="6 7" id="KW-0472">Membrane</keyword>
<feature type="domain" description="ABC transmembrane type-1" evidence="8">
    <location>
        <begin position="71"/>
        <end position="283"/>
    </location>
</feature>
<feature type="transmembrane region" description="Helical" evidence="7">
    <location>
        <begin position="202"/>
        <end position="224"/>
    </location>
</feature>
<dbReference type="RefSeq" id="WP_117328997.1">
    <property type="nucleotide sequence ID" value="NZ_QUWK01000001.1"/>
</dbReference>
<dbReference type="OrthoDB" id="356735at2"/>